<keyword evidence="21" id="KW-1185">Reference proteome</keyword>
<evidence type="ECO:0000256" key="3">
    <source>
        <dbReference type="ARBA" id="ARBA00022527"/>
    </source>
</evidence>
<evidence type="ECO:0000256" key="11">
    <source>
        <dbReference type="ARBA" id="ARBA00022840"/>
    </source>
</evidence>
<dbReference type="InterPro" id="IPR011009">
    <property type="entry name" value="Kinase-like_dom_sf"/>
</dbReference>
<dbReference type="Gene3D" id="1.10.510.10">
    <property type="entry name" value="Transferase(Phosphotransferase) domain 1"/>
    <property type="match status" value="1"/>
</dbReference>
<dbReference type="InterPro" id="IPR052422">
    <property type="entry name" value="Auxin_Ser/Thr_Kinase"/>
</dbReference>
<dbReference type="SUPFAM" id="SSF56112">
    <property type="entry name" value="Protein kinase-like (PK-like)"/>
    <property type="match status" value="1"/>
</dbReference>
<keyword evidence="8" id="KW-0677">Repeat</keyword>
<feature type="domain" description="Protein kinase" evidence="19">
    <location>
        <begin position="1"/>
        <end position="213"/>
    </location>
</feature>
<organism evidence="20 21">
    <name type="scientific">Malus domestica</name>
    <name type="common">Apple</name>
    <name type="synonym">Pyrus malus</name>
    <dbReference type="NCBI Taxonomy" id="3750"/>
    <lineage>
        <taxon>Eukaryota</taxon>
        <taxon>Viridiplantae</taxon>
        <taxon>Streptophyta</taxon>
        <taxon>Embryophyta</taxon>
        <taxon>Tracheophyta</taxon>
        <taxon>Spermatophyta</taxon>
        <taxon>Magnoliopsida</taxon>
        <taxon>eudicotyledons</taxon>
        <taxon>Gunneridae</taxon>
        <taxon>Pentapetalae</taxon>
        <taxon>rosids</taxon>
        <taxon>fabids</taxon>
        <taxon>Rosales</taxon>
        <taxon>Rosaceae</taxon>
        <taxon>Amygdaloideae</taxon>
        <taxon>Maleae</taxon>
        <taxon>Malus</taxon>
    </lineage>
</organism>
<protein>
    <recommendedName>
        <fullName evidence="2">non-specific serine/threonine protein kinase</fullName>
        <ecNumber evidence="2">2.7.11.1</ecNumber>
    </recommendedName>
</protein>
<keyword evidence="5" id="KW-0808">Transferase</keyword>
<keyword evidence="14" id="KW-0675">Receptor</keyword>
<evidence type="ECO:0000256" key="18">
    <source>
        <dbReference type="SAM" id="MobiDB-lite"/>
    </source>
</evidence>
<name>A0A498I693_MALDO</name>
<evidence type="ECO:0000259" key="19">
    <source>
        <dbReference type="PROSITE" id="PS50011"/>
    </source>
</evidence>
<gene>
    <name evidence="20" type="ORF">DVH24_034163</name>
</gene>
<keyword evidence="6" id="KW-0812">Transmembrane</keyword>
<keyword evidence="13" id="KW-0472">Membrane</keyword>
<evidence type="ECO:0000256" key="4">
    <source>
        <dbReference type="ARBA" id="ARBA00022614"/>
    </source>
</evidence>
<dbReference type="STRING" id="3750.A0A498I693"/>
<evidence type="ECO:0000256" key="17">
    <source>
        <dbReference type="ARBA" id="ARBA00048679"/>
    </source>
</evidence>
<dbReference type="PROSITE" id="PS50011">
    <property type="entry name" value="PROTEIN_KINASE_DOM"/>
    <property type="match status" value="1"/>
</dbReference>
<dbReference type="PROSITE" id="PS00108">
    <property type="entry name" value="PROTEIN_KINASE_ST"/>
    <property type="match status" value="1"/>
</dbReference>
<accession>A0A498I693</accession>
<dbReference type="SMART" id="SM00219">
    <property type="entry name" value="TyrKc"/>
    <property type="match status" value="1"/>
</dbReference>
<evidence type="ECO:0000256" key="6">
    <source>
        <dbReference type="ARBA" id="ARBA00022692"/>
    </source>
</evidence>
<evidence type="ECO:0000256" key="2">
    <source>
        <dbReference type="ARBA" id="ARBA00012513"/>
    </source>
</evidence>
<reference evidence="20 21" key="1">
    <citation type="submission" date="2018-10" db="EMBL/GenBank/DDBJ databases">
        <title>A high-quality apple genome assembly.</title>
        <authorList>
            <person name="Hu J."/>
        </authorList>
    </citation>
    <scope>NUCLEOTIDE SEQUENCE [LARGE SCALE GENOMIC DNA]</scope>
    <source>
        <strain evidence="21">cv. HFTH1</strain>
        <tissue evidence="20">Young leaf</tissue>
    </source>
</reference>
<evidence type="ECO:0000313" key="20">
    <source>
        <dbReference type="EMBL" id="RXH78956.1"/>
    </source>
</evidence>
<comment type="catalytic activity">
    <reaction evidence="17">
        <text>L-seryl-[protein] + ATP = O-phospho-L-seryl-[protein] + ADP + H(+)</text>
        <dbReference type="Rhea" id="RHEA:17989"/>
        <dbReference type="Rhea" id="RHEA-COMP:9863"/>
        <dbReference type="Rhea" id="RHEA-COMP:11604"/>
        <dbReference type="ChEBI" id="CHEBI:15378"/>
        <dbReference type="ChEBI" id="CHEBI:29999"/>
        <dbReference type="ChEBI" id="CHEBI:30616"/>
        <dbReference type="ChEBI" id="CHEBI:83421"/>
        <dbReference type="ChEBI" id="CHEBI:456216"/>
        <dbReference type="EC" id="2.7.11.1"/>
    </reaction>
</comment>
<keyword evidence="4" id="KW-0433">Leucine-rich repeat</keyword>
<sequence length="213" mass="24030">MPQGTLTQHLFEWRETGVSPLTWKQRVTIALDVARGVEYLHSLAQQSFIHRDLKPSNIILGDDMRAKVSDFGLVKNAPDGKYSVETRVLVNKENIPKAIDQTLDPDEETMESLYKVAELAGNCTAREPYQRPDMGHAVNILGPLVEHWKPTTHEEEENSGINLHMSLPQALQRWQANEGTSRMFEDMSFSQTQSSIPSKPSGFADSFDSMDCR</sequence>
<evidence type="ECO:0000256" key="5">
    <source>
        <dbReference type="ARBA" id="ARBA00022679"/>
    </source>
</evidence>
<proteinExistence type="predicted"/>
<evidence type="ECO:0000256" key="12">
    <source>
        <dbReference type="ARBA" id="ARBA00022989"/>
    </source>
</evidence>
<dbReference type="InterPro" id="IPR000719">
    <property type="entry name" value="Prot_kinase_dom"/>
</dbReference>
<evidence type="ECO:0000313" key="21">
    <source>
        <dbReference type="Proteomes" id="UP000290289"/>
    </source>
</evidence>
<dbReference type="GO" id="GO:0005524">
    <property type="term" value="F:ATP binding"/>
    <property type="evidence" value="ECO:0007669"/>
    <property type="project" value="UniProtKB-KW"/>
</dbReference>
<keyword evidence="9" id="KW-0547">Nucleotide-binding</keyword>
<evidence type="ECO:0000256" key="7">
    <source>
        <dbReference type="ARBA" id="ARBA00022729"/>
    </source>
</evidence>
<feature type="compositionally biased region" description="Polar residues" evidence="18">
    <location>
        <begin position="188"/>
        <end position="198"/>
    </location>
</feature>
<dbReference type="GO" id="GO:0004674">
    <property type="term" value="F:protein serine/threonine kinase activity"/>
    <property type="evidence" value="ECO:0007669"/>
    <property type="project" value="UniProtKB-KW"/>
</dbReference>
<dbReference type="InterPro" id="IPR001245">
    <property type="entry name" value="Ser-Thr/Tyr_kinase_cat_dom"/>
</dbReference>
<dbReference type="Pfam" id="PF07714">
    <property type="entry name" value="PK_Tyr_Ser-Thr"/>
    <property type="match status" value="1"/>
</dbReference>
<keyword evidence="15" id="KW-0325">Glycoprotein</keyword>
<evidence type="ECO:0000256" key="15">
    <source>
        <dbReference type="ARBA" id="ARBA00023180"/>
    </source>
</evidence>
<comment type="caution">
    <text evidence="20">The sequence shown here is derived from an EMBL/GenBank/DDBJ whole genome shotgun (WGS) entry which is preliminary data.</text>
</comment>
<keyword evidence="11" id="KW-0067">ATP-binding</keyword>
<dbReference type="Proteomes" id="UP000290289">
    <property type="component" value="Chromosome 13"/>
</dbReference>
<keyword evidence="3" id="KW-0723">Serine/threonine-protein kinase</keyword>
<dbReference type="FunFam" id="1.10.510.10:FF:001023">
    <property type="entry name" value="Os07g0541700 protein"/>
    <property type="match status" value="1"/>
</dbReference>
<dbReference type="PANTHER" id="PTHR47986:SF10">
    <property type="entry name" value="RECEPTOR-LIKE KINASE TMK4"/>
    <property type="match status" value="1"/>
</dbReference>
<dbReference type="GO" id="GO:0004713">
    <property type="term" value="F:protein tyrosine kinase activity"/>
    <property type="evidence" value="ECO:0007669"/>
    <property type="project" value="InterPro"/>
</dbReference>
<evidence type="ECO:0000256" key="16">
    <source>
        <dbReference type="ARBA" id="ARBA00047899"/>
    </source>
</evidence>
<evidence type="ECO:0000256" key="14">
    <source>
        <dbReference type="ARBA" id="ARBA00023170"/>
    </source>
</evidence>
<dbReference type="GO" id="GO:0016020">
    <property type="term" value="C:membrane"/>
    <property type="evidence" value="ECO:0007669"/>
    <property type="project" value="UniProtKB-SubCell"/>
</dbReference>
<feature type="region of interest" description="Disordered" evidence="18">
    <location>
        <begin position="188"/>
        <end position="213"/>
    </location>
</feature>
<evidence type="ECO:0000256" key="13">
    <source>
        <dbReference type="ARBA" id="ARBA00023136"/>
    </source>
</evidence>
<keyword evidence="7" id="KW-0732">Signal</keyword>
<evidence type="ECO:0000256" key="9">
    <source>
        <dbReference type="ARBA" id="ARBA00022741"/>
    </source>
</evidence>
<evidence type="ECO:0000256" key="1">
    <source>
        <dbReference type="ARBA" id="ARBA00004167"/>
    </source>
</evidence>
<dbReference type="AlphaFoldDB" id="A0A498I693"/>
<dbReference type="EC" id="2.7.11.1" evidence="2"/>
<dbReference type="InterPro" id="IPR008271">
    <property type="entry name" value="Ser/Thr_kinase_AS"/>
</dbReference>
<keyword evidence="12" id="KW-1133">Transmembrane helix</keyword>
<dbReference type="EMBL" id="RDQH01000339">
    <property type="protein sequence ID" value="RXH78956.1"/>
    <property type="molecule type" value="Genomic_DNA"/>
</dbReference>
<dbReference type="PANTHER" id="PTHR47986">
    <property type="entry name" value="OSJNBA0070M12.3 PROTEIN"/>
    <property type="match status" value="1"/>
</dbReference>
<evidence type="ECO:0000256" key="8">
    <source>
        <dbReference type="ARBA" id="ARBA00022737"/>
    </source>
</evidence>
<evidence type="ECO:0000256" key="10">
    <source>
        <dbReference type="ARBA" id="ARBA00022777"/>
    </source>
</evidence>
<comment type="subcellular location">
    <subcellularLocation>
        <location evidence="1">Membrane</location>
        <topology evidence="1">Single-pass membrane protein</topology>
    </subcellularLocation>
</comment>
<comment type="catalytic activity">
    <reaction evidence="16">
        <text>L-threonyl-[protein] + ATP = O-phospho-L-threonyl-[protein] + ADP + H(+)</text>
        <dbReference type="Rhea" id="RHEA:46608"/>
        <dbReference type="Rhea" id="RHEA-COMP:11060"/>
        <dbReference type="Rhea" id="RHEA-COMP:11605"/>
        <dbReference type="ChEBI" id="CHEBI:15378"/>
        <dbReference type="ChEBI" id="CHEBI:30013"/>
        <dbReference type="ChEBI" id="CHEBI:30616"/>
        <dbReference type="ChEBI" id="CHEBI:61977"/>
        <dbReference type="ChEBI" id="CHEBI:456216"/>
        <dbReference type="EC" id="2.7.11.1"/>
    </reaction>
</comment>
<keyword evidence="10" id="KW-0418">Kinase</keyword>
<dbReference type="InterPro" id="IPR020635">
    <property type="entry name" value="Tyr_kinase_cat_dom"/>
</dbReference>